<name>A0A1Y1JP89_PLAGO</name>
<evidence type="ECO:0000256" key="5">
    <source>
        <dbReference type="RuleBase" id="RU003465"/>
    </source>
</evidence>
<organism evidence="8 9">
    <name type="scientific">Plasmodium gonderi</name>
    <dbReference type="NCBI Taxonomy" id="77519"/>
    <lineage>
        <taxon>Eukaryota</taxon>
        <taxon>Sar</taxon>
        <taxon>Alveolata</taxon>
        <taxon>Apicomplexa</taxon>
        <taxon>Aconoidasida</taxon>
        <taxon>Haemosporida</taxon>
        <taxon>Plasmodiidae</taxon>
        <taxon>Plasmodium</taxon>
        <taxon>Plasmodium (Plasmodium)</taxon>
    </lineage>
</organism>
<keyword evidence="4 5" id="KW-0904">Protein phosphatase</keyword>
<dbReference type="PROSITE" id="PS51746">
    <property type="entry name" value="PPM_2"/>
    <property type="match status" value="1"/>
</dbReference>
<gene>
    <name evidence="8" type="ORF">PGO_113180</name>
</gene>
<feature type="compositionally biased region" description="Basic and acidic residues" evidence="6">
    <location>
        <begin position="1014"/>
        <end position="1047"/>
    </location>
</feature>
<evidence type="ECO:0000259" key="7">
    <source>
        <dbReference type="PROSITE" id="PS51746"/>
    </source>
</evidence>
<comment type="caution">
    <text evidence="8">The sequence shown here is derived from an EMBL/GenBank/DDBJ whole genome shotgun (WGS) entry which is preliminary data.</text>
</comment>
<dbReference type="PANTHER" id="PTHR13832">
    <property type="entry name" value="PROTEIN PHOSPHATASE 2C"/>
    <property type="match status" value="1"/>
</dbReference>
<feature type="compositionally biased region" description="Basic and acidic residues" evidence="6">
    <location>
        <begin position="974"/>
        <end position="983"/>
    </location>
</feature>
<dbReference type="RefSeq" id="XP_028544453.1">
    <property type="nucleotide sequence ID" value="XM_028688652.1"/>
</dbReference>
<dbReference type="GO" id="GO:0016020">
    <property type="term" value="C:membrane"/>
    <property type="evidence" value="ECO:0007669"/>
    <property type="project" value="UniProtKB-SubCell"/>
</dbReference>
<dbReference type="GO" id="GO:0046872">
    <property type="term" value="F:metal ion binding"/>
    <property type="evidence" value="ECO:0007669"/>
    <property type="project" value="UniProtKB-KW"/>
</dbReference>
<dbReference type="PROSITE" id="PS01032">
    <property type="entry name" value="PPM_1"/>
    <property type="match status" value="1"/>
</dbReference>
<sequence length="1490" mass="177013">MHPKFPEIERDDVINEFIECFDILLRKTDIKNVQISRGRSRQNVSINFIKDDQKCKNSVNGYVKRVEIKKHGISSGGCYCLIRRKATKLRKFLTHKDYRRDRRTNRNMNEIHSDIKHGFPISCCYTRENNIKKKSVDVENERNNRSLRHYKKFNESGENKCKCFKGAQINDLNQWHMNNCNEEIKNCQNEQFPVTRSNKIVDSLINNIQNYANYEYVVCRKKCYDCFMSLNKKCKSKNFDKYVSINQYFKRNTSNNNENVKKSFIFNYGFYAKKGKFHNNEDTSSHASFSSYKIRKEIEKIINHIRRNNIKYNLFNEILKKFHIDSHIIQSKKNRCNSNSSPHETKINRCKKKYTHCSTPSHVRLFRVYLKSILPVYQQEKTPSNGTQQCDMICSYFYEDKDRHKKRGRNANVHKKENMQRNKNMNRVKSKHRDNNMQMNRVKSKYRDDNMQINRVKSKHRDNNMHMNRGEKEDEHKMQQEEVTNYGEEMCQMLGEEREENLYYTHNQNLHILQDYKFVCKVCKKSEHVKIEEKQMFQLAYLRYLYNVHKYIPCNKKRRKKKKNGRPYCEINNHTSNSSHSDEFSYMNFFHGYKNNHSKEESDLVTNTSAARMEKVTESTSLFNFSSSNLTNNINSSGVKSHDLIFREKMDNKNYTFINENTRNYYHYRLTDWLIQCKTCRYLHKYDNLSNDYLLNFCKTNYFFHPLFFLNMSEKKILSYLSASQEREKNYLRENIKNKVEKRDDIKNVGNDNERVKYHFRSYSDMSTYRYGEMLQMWENVMKKYDTKGDTIYRPLMKMKEKRCSRKKKKWLDDLRRQNFEEYYIRIRGIREMQQNGYPLGESNEDGPSLNCMGNELDMHFFSICDGHGGSHASEFLIQNVHKVFHSLLIHTFFNIHLSLKMLHPLLDLLYYRECIRQNIRTYSGSCIINILLRGNYIYVNNTGDSKCALVTFHLDRFEYIQDTSGGGEATCGSEKDRRENNRLSKKGISKKGLSKKGLSKKGISKKGLSKKGLSKDHPSEKQMECKETKKEISRTDRDSNSEKDNSDSSNNCDHSSYVINLNSISYNELNCEHNCNNYMEYLRMYKLYFCENLRTQQMSIGERKHYCEKINEKENRVVSPISDDTFGDNDMAKEGEKKKKKKKKEKGKVQLDNHLNGQIIKLNNFLLNEKGKQINIGNLSYELIKFNRLDGCLHPSRVIGDYDLKRKYNKGTLILSNDSNVYKYDMNNINFFNSIHYIYSYKFCNMCKRNYLLSSYGKIAPISQIVLLDTPEGKFQRMCNKSEREKLGSLCLSKLCCSPILNDDQAHNKVRGKKYTELFFKIYRDDSSNSDLINNSTEKREKFPGNMMNERFPPYIKIKNVSLNNNYLCGKNRKNFFHLLIIASDGVFEYINPQVILNILKKNKSVHAKIQKIYKIYNSYNVYDLWTSIPGKKTQKDINKMMHKYMFTKEECTKLARDIVKNSIMCGNIDDSTCFCVFIFPTFFFFCLT</sequence>
<dbReference type="InterPro" id="IPR015655">
    <property type="entry name" value="PP2C"/>
</dbReference>
<accession>A0A1Y1JP89</accession>
<evidence type="ECO:0000256" key="6">
    <source>
        <dbReference type="SAM" id="MobiDB-lite"/>
    </source>
</evidence>
<evidence type="ECO:0000256" key="2">
    <source>
        <dbReference type="ARBA" id="ARBA00022723"/>
    </source>
</evidence>
<dbReference type="Gene3D" id="3.60.40.10">
    <property type="entry name" value="PPM-type phosphatase domain"/>
    <property type="match status" value="2"/>
</dbReference>
<dbReference type="OrthoDB" id="380919at2759"/>
<dbReference type="PANTHER" id="PTHR13832:SF802">
    <property type="entry name" value="CHROMOSOME UNDETERMINED SCAFFOLD_5, WHOLE GENOME SHOTGUN SEQUENCE"/>
    <property type="match status" value="1"/>
</dbReference>
<dbReference type="GeneID" id="39748596"/>
<feature type="region of interest" description="Disordered" evidence="6">
    <location>
        <begin position="1121"/>
        <end position="1149"/>
    </location>
</feature>
<comment type="subcellular location">
    <subcellularLocation>
        <location evidence="1">Membrane</location>
        <topology evidence="1">Peripheral membrane protein</topology>
    </subcellularLocation>
</comment>
<dbReference type="SUPFAM" id="SSF81606">
    <property type="entry name" value="PP2C-like"/>
    <property type="match status" value="2"/>
</dbReference>
<dbReference type="Pfam" id="PF00481">
    <property type="entry name" value="PP2C"/>
    <property type="match status" value="1"/>
</dbReference>
<dbReference type="InterPro" id="IPR001932">
    <property type="entry name" value="PPM-type_phosphatase-like_dom"/>
</dbReference>
<feature type="domain" description="PPM-type phosphatase" evidence="7">
    <location>
        <begin position="827"/>
        <end position="1480"/>
    </location>
</feature>
<dbReference type="InterPro" id="IPR000222">
    <property type="entry name" value="PP2C_BS"/>
</dbReference>
<dbReference type="OMA" id="DSTCFCI"/>
<keyword evidence="3 5" id="KW-0378">Hydrolase</keyword>
<protein>
    <recommendedName>
        <fullName evidence="7">PPM-type phosphatase domain-containing protein</fullName>
    </recommendedName>
</protein>
<feature type="region of interest" description="Disordered" evidence="6">
    <location>
        <begin position="557"/>
        <end position="579"/>
    </location>
</feature>
<feature type="region of interest" description="Disordered" evidence="6">
    <location>
        <begin position="965"/>
        <end position="1053"/>
    </location>
</feature>
<evidence type="ECO:0000313" key="9">
    <source>
        <dbReference type="Proteomes" id="UP000195521"/>
    </source>
</evidence>
<reference evidence="9" key="1">
    <citation type="submission" date="2017-04" db="EMBL/GenBank/DDBJ databases">
        <title>Plasmodium gonderi genome.</title>
        <authorList>
            <person name="Arisue N."/>
            <person name="Honma H."/>
            <person name="Kawai S."/>
            <person name="Tougan T."/>
            <person name="Tanabe K."/>
            <person name="Horii T."/>
        </authorList>
    </citation>
    <scope>NUCLEOTIDE SEQUENCE [LARGE SCALE GENOMIC DNA]</scope>
    <source>
        <strain evidence="9">ATCC 30045</strain>
    </source>
</reference>
<keyword evidence="9" id="KW-1185">Reference proteome</keyword>
<dbReference type="GO" id="GO:0004722">
    <property type="term" value="F:protein serine/threonine phosphatase activity"/>
    <property type="evidence" value="ECO:0007669"/>
    <property type="project" value="InterPro"/>
</dbReference>
<dbReference type="Proteomes" id="UP000195521">
    <property type="component" value="Unassembled WGS sequence"/>
</dbReference>
<evidence type="ECO:0000256" key="4">
    <source>
        <dbReference type="ARBA" id="ARBA00022912"/>
    </source>
</evidence>
<proteinExistence type="inferred from homology"/>
<dbReference type="SMART" id="SM00332">
    <property type="entry name" value="PP2Cc"/>
    <property type="match status" value="1"/>
</dbReference>
<keyword evidence="2" id="KW-0479">Metal-binding</keyword>
<comment type="similarity">
    <text evidence="5">Belongs to the PP2C family.</text>
</comment>
<dbReference type="EMBL" id="BDQF01000012">
    <property type="protein sequence ID" value="GAW81864.1"/>
    <property type="molecule type" value="Genomic_DNA"/>
</dbReference>
<dbReference type="InterPro" id="IPR036457">
    <property type="entry name" value="PPM-type-like_dom_sf"/>
</dbReference>
<evidence type="ECO:0000256" key="1">
    <source>
        <dbReference type="ARBA" id="ARBA00004170"/>
    </source>
</evidence>
<evidence type="ECO:0000256" key="3">
    <source>
        <dbReference type="ARBA" id="ARBA00022801"/>
    </source>
</evidence>
<evidence type="ECO:0000313" key="8">
    <source>
        <dbReference type="EMBL" id="GAW81864.1"/>
    </source>
</evidence>
<feature type="compositionally biased region" description="Basic residues" evidence="6">
    <location>
        <begin position="984"/>
        <end position="1010"/>
    </location>
</feature>